<organism evidence="3 4">
    <name type="scientific">Aspergillus cavernicola</name>
    <dbReference type="NCBI Taxonomy" id="176166"/>
    <lineage>
        <taxon>Eukaryota</taxon>
        <taxon>Fungi</taxon>
        <taxon>Dikarya</taxon>
        <taxon>Ascomycota</taxon>
        <taxon>Pezizomycotina</taxon>
        <taxon>Eurotiomycetes</taxon>
        <taxon>Eurotiomycetidae</taxon>
        <taxon>Eurotiales</taxon>
        <taxon>Aspergillaceae</taxon>
        <taxon>Aspergillus</taxon>
        <taxon>Aspergillus subgen. Nidulantes</taxon>
    </lineage>
</organism>
<feature type="domain" description="DUF7730" evidence="2">
    <location>
        <begin position="11"/>
        <end position="154"/>
    </location>
</feature>
<dbReference type="EMBL" id="JBFXLS010000084">
    <property type="protein sequence ID" value="KAL2818442.1"/>
    <property type="molecule type" value="Genomic_DNA"/>
</dbReference>
<dbReference type="PANTHER" id="PTHR42085">
    <property type="entry name" value="F-BOX DOMAIN-CONTAINING PROTEIN"/>
    <property type="match status" value="1"/>
</dbReference>
<evidence type="ECO:0000256" key="1">
    <source>
        <dbReference type="SAM" id="MobiDB-lite"/>
    </source>
</evidence>
<sequence length="292" mass="32484">MPTLISTPTTTQKESPLLTLPPELRLQIYSHLFNIPTPYYTTTRSQTPLILINDTGNKFTTRPTYRALHISPKWVVNNTGSEGEEQEPNNNEKGGKERLALLSVNRKIHTELEDFLYTDHTLFFLNGFDLDYLGAFLSTLSPTARSCIRSIGFEIYLFIHGNGNEDRGERGMIPKRPWGSYERAAKVVKAELPNLDRVVFWLDPWFSACCGAGGGGEKSVGPWCDERSVLTRGVAFLLRAFGGVRGGMGEMKMDFLPAFAMAAVSASSMVDVRRGLSYADAKTSVPNPPHFQ</sequence>
<name>A0ABR4HUL5_9EURO</name>
<dbReference type="PANTHER" id="PTHR42085:SF2">
    <property type="entry name" value="F-BOX DOMAIN-CONTAINING PROTEIN"/>
    <property type="match status" value="1"/>
</dbReference>
<gene>
    <name evidence="3" type="ORF">BDW59DRAFT_165515</name>
</gene>
<evidence type="ECO:0000313" key="4">
    <source>
        <dbReference type="Proteomes" id="UP001610335"/>
    </source>
</evidence>
<feature type="region of interest" description="Disordered" evidence="1">
    <location>
        <begin position="77"/>
        <end position="96"/>
    </location>
</feature>
<protein>
    <recommendedName>
        <fullName evidence="2">DUF7730 domain-containing protein</fullName>
    </recommendedName>
</protein>
<dbReference type="Proteomes" id="UP001610335">
    <property type="component" value="Unassembled WGS sequence"/>
</dbReference>
<evidence type="ECO:0000259" key="2">
    <source>
        <dbReference type="Pfam" id="PF24864"/>
    </source>
</evidence>
<keyword evidence="4" id="KW-1185">Reference proteome</keyword>
<accession>A0ABR4HUL5</accession>
<dbReference type="InterPro" id="IPR038883">
    <property type="entry name" value="AN11006-like"/>
</dbReference>
<dbReference type="InterPro" id="IPR056632">
    <property type="entry name" value="DUF7730"/>
</dbReference>
<reference evidence="3 4" key="1">
    <citation type="submission" date="2024-07" db="EMBL/GenBank/DDBJ databases">
        <title>Section-level genome sequencing and comparative genomics of Aspergillus sections Usti and Cavernicolus.</title>
        <authorList>
            <consortium name="Lawrence Berkeley National Laboratory"/>
            <person name="Nybo J.L."/>
            <person name="Vesth T.C."/>
            <person name="Theobald S."/>
            <person name="Frisvad J.C."/>
            <person name="Larsen T.O."/>
            <person name="Kjaerboelling I."/>
            <person name="Rothschild-Mancinelli K."/>
            <person name="Lyhne E.K."/>
            <person name="Kogle M.E."/>
            <person name="Barry K."/>
            <person name="Clum A."/>
            <person name="Na H."/>
            <person name="Ledsgaard L."/>
            <person name="Lin J."/>
            <person name="Lipzen A."/>
            <person name="Kuo A."/>
            <person name="Riley R."/>
            <person name="Mondo S."/>
            <person name="LaButti K."/>
            <person name="Haridas S."/>
            <person name="Pangalinan J."/>
            <person name="Salamov A.A."/>
            <person name="Simmons B.A."/>
            <person name="Magnuson J.K."/>
            <person name="Chen J."/>
            <person name="Drula E."/>
            <person name="Henrissat B."/>
            <person name="Wiebenga A."/>
            <person name="Lubbers R.J."/>
            <person name="Gomes A.C."/>
            <person name="Makela M.R."/>
            <person name="Stajich J."/>
            <person name="Grigoriev I.V."/>
            <person name="Mortensen U.H."/>
            <person name="De vries R.P."/>
            <person name="Baker S.E."/>
            <person name="Andersen M.R."/>
        </authorList>
    </citation>
    <scope>NUCLEOTIDE SEQUENCE [LARGE SCALE GENOMIC DNA]</scope>
    <source>
        <strain evidence="3 4">CBS 600.67</strain>
    </source>
</reference>
<comment type="caution">
    <text evidence="3">The sequence shown here is derived from an EMBL/GenBank/DDBJ whole genome shotgun (WGS) entry which is preliminary data.</text>
</comment>
<proteinExistence type="predicted"/>
<evidence type="ECO:0000313" key="3">
    <source>
        <dbReference type="EMBL" id="KAL2818442.1"/>
    </source>
</evidence>
<dbReference type="Pfam" id="PF24864">
    <property type="entry name" value="DUF7730"/>
    <property type="match status" value="1"/>
</dbReference>